<comment type="caution">
    <text evidence="1">The sequence shown here is derived from an EMBL/GenBank/DDBJ whole genome shotgun (WGS) entry which is preliminary data.</text>
</comment>
<proteinExistence type="predicted"/>
<evidence type="ECO:0000313" key="1">
    <source>
        <dbReference type="EMBL" id="KAF9602599.1"/>
    </source>
</evidence>
<dbReference type="InterPro" id="IPR021109">
    <property type="entry name" value="Peptidase_aspartic_dom_sf"/>
</dbReference>
<gene>
    <name evidence="1" type="ORF">IFM89_030205</name>
</gene>
<dbReference type="CDD" id="cd00303">
    <property type="entry name" value="retropepsin_like"/>
    <property type="match status" value="1"/>
</dbReference>
<protein>
    <submittedName>
        <fullName evidence="1">Uncharacterized protein</fullName>
    </submittedName>
</protein>
<sequence>MRTSALIKHTPLSVLVDSGSTHNFIHPTAARRCGLSITSYATLQVMIADGGYLPSNGLVRVKVEVQGFSFTTNFTVLLSKVATLCLAQWLLVH</sequence>
<dbReference type="AlphaFoldDB" id="A0A835HQ88"/>
<dbReference type="Pfam" id="PF13650">
    <property type="entry name" value="Asp_protease_2"/>
    <property type="match status" value="1"/>
</dbReference>
<dbReference type="Gene3D" id="2.40.70.10">
    <property type="entry name" value="Acid Proteases"/>
    <property type="match status" value="1"/>
</dbReference>
<dbReference type="SUPFAM" id="SSF50630">
    <property type="entry name" value="Acid proteases"/>
    <property type="match status" value="1"/>
</dbReference>
<evidence type="ECO:0000313" key="2">
    <source>
        <dbReference type="Proteomes" id="UP000631114"/>
    </source>
</evidence>
<keyword evidence="2" id="KW-1185">Reference proteome</keyword>
<organism evidence="1 2">
    <name type="scientific">Coptis chinensis</name>
    <dbReference type="NCBI Taxonomy" id="261450"/>
    <lineage>
        <taxon>Eukaryota</taxon>
        <taxon>Viridiplantae</taxon>
        <taxon>Streptophyta</taxon>
        <taxon>Embryophyta</taxon>
        <taxon>Tracheophyta</taxon>
        <taxon>Spermatophyta</taxon>
        <taxon>Magnoliopsida</taxon>
        <taxon>Ranunculales</taxon>
        <taxon>Ranunculaceae</taxon>
        <taxon>Coptidoideae</taxon>
        <taxon>Coptis</taxon>
    </lineage>
</organism>
<dbReference type="OrthoDB" id="1934862at2759"/>
<name>A0A835HQ88_9MAGN</name>
<dbReference type="EMBL" id="JADFTS010000006">
    <property type="protein sequence ID" value="KAF9602599.1"/>
    <property type="molecule type" value="Genomic_DNA"/>
</dbReference>
<dbReference type="Proteomes" id="UP000631114">
    <property type="component" value="Unassembled WGS sequence"/>
</dbReference>
<accession>A0A835HQ88</accession>
<reference evidence="1 2" key="1">
    <citation type="submission" date="2020-10" db="EMBL/GenBank/DDBJ databases">
        <title>The Coptis chinensis genome and diversification of protoberbering-type alkaloids.</title>
        <authorList>
            <person name="Wang B."/>
            <person name="Shu S."/>
            <person name="Song C."/>
            <person name="Liu Y."/>
        </authorList>
    </citation>
    <scope>NUCLEOTIDE SEQUENCE [LARGE SCALE GENOMIC DNA]</scope>
    <source>
        <strain evidence="1">HL-2020</strain>
        <tissue evidence="1">Leaf</tissue>
    </source>
</reference>